<dbReference type="SMART" id="SM00332">
    <property type="entry name" value="PP2Cc"/>
    <property type="match status" value="1"/>
</dbReference>
<dbReference type="AlphaFoldDB" id="A0A1C4ZUT5"/>
<dbReference type="EMBL" id="LT607410">
    <property type="protein sequence ID" value="SCF36705.1"/>
    <property type="molecule type" value="Genomic_DNA"/>
</dbReference>
<evidence type="ECO:0000313" key="2">
    <source>
        <dbReference type="EMBL" id="SCF36705.1"/>
    </source>
</evidence>
<protein>
    <submittedName>
        <fullName evidence="2">Serine/threonine protein phosphatase PrpC</fullName>
    </submittedName>
</protein>
<dbReference type="InterPro" id="IPR036457">
    <property type="entry name" value="PPM-type-like_dom_sf"/>
</dbReference>
<gene>
    <name evidence="2" type="ORF">GA0074696_4917</name>
</gene>
<dbReference type="CDD" id="cd00143">
    <property type="entry name" value="PP2Cc"/>
    <property type="match status" value="1"/>
</dbReference>
<accession>A0A1C4ZUT5</accession>
<dbReference type="SUPFAM" id="SSF81606">
    <property type="entry name" value="PP2C-like"/>
    <property type="match status" value="1"/>
</dbReference>
<dbReference type="InterPro" id="IPR001932">
    <property type="entry name" value="PPM-type_phosphatase-like_dom"/>
</dbReference>
<evidence type="ECO:0000259" key="1">
    <source>
        <dbReference type="PROSITE" id="PS51746"/>
    </source>
</evidence>
<dbReference type="Pfam" id="PF13672">
    <property type="entry name" value="PP2C_2"/>
    <property type="match status" value="1"/>
</dbReference>
<dbReference type="PROSITE" id="PS51746">
    <property type="entry name" value="PPM_2"/>
    <property type="match status" value="1"/>
</dbReference>
<sequence length="268" mass="28611">MFRRAPSDRPEPLTCRLAAGRVALEVAGGSVVGHRYPANFDVLHVDATLPFVAVVDGMGSGEGARVAGTTTMTTLVEAVRGDWPAVGPRELRAAVADARSLVRAAGARLTELTGCTLTALLVEPDGEQAWLVQLGDSRAYRLRDGVLELMTVDHTAAWLGLLHGWYRAGSAEAARARYQLLRYVGHPDNPDADLQAVPLRVGDTWLLCTDGVSDQVDYHRMREALASGDPKRAVRSLLTSSLAEGGEDNATAVVLRVRPGVEGDGEHS</sequence>
<feature type="domain" description="PPM-type phosphatase" evidence="1">
    <location>
        <begin position="21"/>
        <end position="257"/>
    </location>
</feature>
<dbReference type="SMART" id="SM00331">
    <property type="entry name" value="PP2C_SIG"/>
    <property type="match status" value="1"/>
</dbReference>
<name>A0A1C4ZUT5_9ACTN</name>
<proteinExistence type="predicted"/>
<dbReference type="Proteomes" id="UP000198228">
    <property type="component" value="Chromosome I"/>
</dbReference>
<dbReference type="RefSeq" id="WP_088963236.1">
    <property type="nucleotide sequence ID" value="NZ_LT607410.1"/>
</dbReference>
<evidence type="ECO:0000313" key="3">
    <source>
        <dbReference type="Proteomes" id="UP000198228"/>
    </source>
</evidence>
<organism evidence="2 3">
    <name type="scientific">Micromonospora purpureochromogenes</name>
    <dbReference type="NCBI Taxonomy" id="47872"/>
    <lineage>
        <taxon>Bacteria</taxon>
        <taxon>Bacillati</taxon>
        <taxon>Actinomycetota</taxon>
        <taxon>Actinomycetes</taxon>
        <taxon>Micromonosporales</taxon>
        <taxon>Micromonosporaceae</taxon>
        <taxon>Micromonospora</taxon>
    </lineage>
</organism>
<dbReference type="Gene3D" id="3.60.40.10">
    <property type="entry name" value="PPM-type phosphatase domain"/>
    <property type="match status" value="1"/>
</dbReference>
<reference evidence="2 3" key="1">
    <citation type="submission" date="2016-06" db="EMBL/GenBank/DDBJ databases">
        <authorList>
            <person name="Kjaerup R.B."/>
            <person name="Dalgaard T.S."/>
            <person name="Juul-Madsen H.R."/>
        </authorList>
    </citation>
    <scope>NUCLEOTIDE SEQUENCE [LARGE SCALE GENOMIC DNA]</scope>
    <source>
        <strain evidence="2 3">DSM 43821</strain>
    </source>
</reference>